<evidence type="ECO:0000313" key="5">
    <source>
        <dbReference type="EMBL" id="MRV70282.1"/>
    </source>
</evidence>
<dbReference type="RefSeq" id="WP_154370774.1">
    <property type="nucleotide sequence ID" value="NZ_WKJJ01000001.1"/>
</dbReference>
<evidence type="ECO:0000256" key="1">
    <source>
        <dbReference type="ARBA" id="ARBA00010688"/>
    </source>
</evidence>
<dbReference type="EMBL" id="WKJJ01000001">
    <property type="protein sequence ID" value="MRV70282.1"/>
    <property type="molecule type" value="Genomic_DNA"/>
</dbReference>
<dbReference type="InterPro" id="IPR052700">
    <property type="entry name" value="Carb_kinase_PfkB-like"/>
</dbReference>
<comment type="similarity">
    <text evidence="1">Belongs to the carbohydrate kinase PfkB family.</text>
</comment>
<dbReference type="GO" id="GO:0016301">
    <property type="term" value="F:kinase activity"/>
    <property type="evidence" value="ECO:0007669"/>
    <property type="project" value="UniProtKB-KW"/>
</dbReference>
<dbReference type="Pfam" id="PF00294">
    <property type="entry name" value="PfkB"/>
    <property type="match status" value="1"/>
</dbReference>
<comment type="caution">
    <text evidence="5">The sequence shown here is derived from an EMBL/GenBank/DDBJ whole genome shotgun (WGS) entry which is preliminary data.</text>
</comment>
<organism evidence="5 6">
    <name type="scientific">Pseudoduganella rivuli</name>
    <dbReference type="NCBI Taxonomy" id="2666085"/>
    <lineage>
        <taxon>Bacteria</taxon>
        <taxon>Pseudomonadati</taxon>
        <taxon>Pseudomonadota</taxon>
        <taxon>Betaproteobacteria</taxon>
        <taxon>Burkholderiales</taxon>
        <taxon>Oxalobacteraceae</taxon>
        <taxon>Telluria group</taxon>
        <taxon>Pseudoduganella</taxon>
    </lineage>
</organism>
<dbReference type="PANTHER" id="PTHR43320">
    <property type="entry name" value="SUGAR KINASE"/>
    <property type="match status" value="1"/>
</dbReference>
<dbReference type="PANTHER" id="PTHR43320:SF2">
    <property type="entry name" value="2-DEHYDRO-3-DEOXYGLUCONOKINASE_2-DEHYDRO-3-DEOXYGALACTONOKINASE"/>
    <property type="match status" value="1"/>
</dbReference>
<evidence type="ECO:0000256" key="2">
    <source>
        <dbReference type="ARBA" id="ARBA00022679"/>
    </source>
</evidence>
<proteinExistence type="inferred from homology"/>
<name>A0A7X2IIP9_9BURK</name>
<dbReference type="CDD" id="cd01166">
    <property type="entry name" value="KdgK"/>
    <property type="match status" value="1"/>
</dbReference>
<dbReference type="Proteomes" id="UP000446768">
    <property type="component" value="Unassembled WGS sequence"/>
</dbReference>
<dbReference type="Gene3D" id="3.40.1190.20">
    <property type="match status" value="1"/>
</dbReference>
<sequence length="336" mass="35278">MNTTRIVCFGEVLARLSAPNGEMLLQSPRLDVCIGGAEANVAVSLARFGHDATVASALPANALGRAAHDRLRGLGVDTRGIAFRPGRMGLYFLTPGAVTRPSEIIYDRAGSVFANSGPQDYDWPALLDGAGWLHISGVTPAVGPQAAQAVLAAARHAKDAGIRVSFDGNYRASMWAEQGYDGAAILHELIGYADIAFADQRDIALVLQRPELAAPERRADAAAAAFATFPRLGALTATVRVQHSIGHHHLAATLHTRGAEYSASPVAVDGIVDRIGTGDAYAAGVLHGMLQGWAYNDILEFGLAAAALKHSIAGDFNLASAEQVQAARQGAFDVRR</sequence>
<dbReference type="SUPFAM" id="SSF53613">
    <property type="entry name" value="Ribokinase-like"/>
    <property type="match status" value="1"/>
</dbReference>
<dbReference type="AlphaFoldDB" id="A0A7X2IIP9"/>
<dbReference type="InterPro" id="IPR029056">
    <property type="entry name" value="Ribokinase-like"/>
</dbReference>
<reference evidence="5 6" key="1">
    <citation type="submission" date="2019-11" db="EMBL/GenBank/DDBJ databases">
        <title>Novel species isolated from a subtropical stream in China.</title>
        <authorList>
            <person name="Lu H."/>
        </authorList>
    </citation>
    <scope>NUCLEOTIDE SEQUENCE [LARGE SCALE GENOMIC DNA]</scope>
    <source>
        <strain evidence="5 6">FT92W</strain>
    </source>
</reference>
<evidence type="ECO:0000313" key="6">
    <source>
        <dbReference type="Proteomes" id="UP000446768"/>
    </source>
</evidence>
<evidence type="ECO:0000259" key="4">
    <source>
        <dbReference type="Pfam" id="PF00294"/>
    </source>
</evidence>
<keyword evidence="3 5" id="KW-0418">Kinase</keyword>
<accession>A0A7X2IIP9</accession>
<keyword evidence="2" id="KW-0808">Transferase</keyword>
<feature type="domain" description="Carbohydrate kinase PfkB" evidence="4">
    <location>
        <begin position="4"/>
        <end position="309"/>
    </location>
</feature>
<dbReference type="InterPro" id="IPR011611">
    <property type="entry name" value="PfkB_dom"/>
</dbReference>
<evidence type="ECO:0000256" key="3">
    <source>
        <dbReference type="ARBA" id="ARBA00022777"/>
    </source>
</evidence>
<gene>
    <name evidence="5" type="ORF">GJ700_00920</name>
</gene>
<keyword evidence="6" id="KW-1185">Reference proteome</keyword>
<protein>
    <submittedName>
        <fullName evidence="5">Sugar kinase</fullName>
    </submittedName>
</protein>